<proteinExistence type="predicted"/>
<dbReference type="OrthoDB" id="8068737at2759"/>
<dbReference type="AlphaFoldDB" id="A0A6J2T2E7"/>
<gene>
    <name evidence="3" type="primary">LOC115620355</name>
</gene>
<dbReference type="GeneID" id="115620355"/>
<name>A0A6J2T2E7_DROLE</name>
<keyword evidence="2" id="KW-1185">Reference proteome</keyword>
<evidence type="ECO:0000313" key="3">
    <source>
        <dbReference type="RefSeq" id="XP_030369418.1"/>
    </source>
</evidence>
<keyword evidence="1" id="KW-0732">Signal</keyword>
<evidence type="ECO:0000313" key="2">
    <source>
        <dbReference type="Proteomes" id="UP000504634"/>
    </source>
</evidence>
<feature type="signal peptide" evidence="1">
    <location>
        <begin position="1"/>
        <end position="36"/>
    </location>
</feature>
<feature type="chain" id="PRO_5026851734" evidence="1">
    <location>
        <begin position="37"/>
        <end position="376"/>
    </location>
</feature>
<sequence length="376" mass="40240">MSLHFAGTSASATSAAALEALAAASVALALAVAANAQTTSQAIMSPPSSFVSPSAIGLLLVPTIGVEYQYIRPQVPFHTGSLQLTTLASDYQPQQHPLQLPQQVSYQQPQVLQQQQPNKLIVHTLGPQGRAYELEMHKSPAIYVSHQESSVQSNRLPYSQQQLQQATPLTVQSAPQQLYQAPQLQPQPQQLQQLPTTSHVNPLLPSNNYNQVQSSQTPLPASYYAQPQAAKSASAATSSSTALSYASTSSAHNPQPYAIYVAGDARNFQRFITTCQPNGQCQPFTLNPGQVDGSHQQLVHAARAVIQPAQDVCAQHAGTATGAYAGGSYHRGGAAAAIAASYKPPGTEVNAKGELRPRNRRTYSYSESQLLRYPYN</sequence>
<dbReference type="Proteomes" id="UP000504634">
    <property type="component" value="Unplaced"/>
</dbReference>
<evidence type="ECO:0000256" key="1">
    <source>
        <dbReference type="SAM" id="SignalP"/>
    </source>
</evidence>
<reference evidence="3" key="1">
    <citation type="submission" date="2025-08" db="UniProtKB">
        <authorList>
            <consortium name="RefSeq"/>
        </authorList>
    </citation>
    <scope>IDENTIFICATION</scope>
    <source>
        <strain evidence="3">11010-0011.00</strain>
        <tissue evidence="3">Whole body</tissue>
    </source>
</reference>
<organism evidence="2 3">
    <name type="scientific">Drosophila lebanonensis</name>
    <name type="common">Fruit fly</name>
    <name type="synonym">Scaptodrosophila lebanonensis</name>
    <dbReference type="NCBI Taxonomy" id="7225"/>
    <lineage>
        <taxon>Eukaryota</taxon>
        <taxon>Metazoa</taxon>
        <taxon>Ecdysozoa</taxon>
        <taxon>Arthropoda</taxon>
        <taxon>Hexapoda</taxon>
        <taxon>Insecta</taxon>
        <taxon>Pterygota</taxon>
        <taxon>Neoptera</taxon>
        <taxon>Endopterygota</taxon>
        <taxon>Diptera</taxon>
        <taxon>Brachycera</taxon>
        <taxon>Muscomorpha</taxon>
        <taxon>Ephydroidea</taxon>
        <taxon>Drosophilidae</taxon>
        <taxon>Scaptodrosophila</taxon>
    </lineage>
</organism>
<protein>
    <submittedName>
        <fullName evidence="3">Chromatin modification-related protein eaf-1</fullName>
    </submittedName>
</protein>
<accession>A0A6J2T2E7</accession>
<dbReference type="RefSeq" id="XP_030369418.1">
    <property type="nucleotide sequence ID" value="XM_030513558.1"/>
</dbReference>